<evidence type="ECO:0000256" key="2">
    <source>
        <dbReference type="PROSITE-ProRule" id="PRU00497"/>
    </source>
</evidence>
<dbReference type="KEGG" id="hazt:108673559"/>
<evidence type="ECO:0000256" key="3">
    <source>
        <dbReference type="SAM" id="MobiDB-lite"/>
    </source>
</evidence>
<accession>A0A8B7NT54</accession>
<feature type="chain" id="PRO_5034537246" evidence="4">
    <location>
        <begin position="16"/>
        <end position="169"/>
    </location>
</feature>
<dbReference type="GO" id="GO:0062129">
    <property type="term" value="C:chitin-based extracellular matrix"/>
    <property type="evidence" value="ECO:0007669"/>
    <property type="project" value="TreeGrafter"/>
</dbReference>
<organism evidence="5 6">
    <name type="scientific">Hyalella azteca</name>
    <name type="common">Amphipod</name>
    <dbReference type="NCBI Taxonomy" id="294128"/>
    <lineage>
        <taxon>Eukaryota</taxon>
        <taxon>Metazoa</taxon>
        <taxon>Ecdysozoa</taxon>
        <taxon>Arthropoda</taxon>
        <taxon>Crustacea</taxon>
        <taxon>Multicrustacea</taxon>
        <taxon>Malacostraca</taxon>
        <taxon>Eumalacostraca</taxon>
        <taxon>Peracarida</taxon>
        <taxon>Amphipoda</taxon>
        <taxon>Senticaudata</taxon>
        <taxon>Talitrida</taxon>
        <taxon>Talitroidea</taxon>
        <taxon>Hyalellidae</taxon>
        <taxon>Hyalella</taxon>
    </lineage>
</organism>
<dbReference type="GeneID" id="108673559"/>
<dbReference type="RefSeq" id="XP_018016898.1">
    <property type="nucleotide sequence ID" value="XM_018161409.1"/>
</dbReference>
<dbReference type="Proteomes" id="UP000694843">
    <property type="component" value="Unplaced"/>
</dbReference>
<evidence type="ECO:0000256" key="1">
    <source>
        <dbReference type="ARBA" id="ARBA00022460"/>
    </source>
</evidence>
<dbReference type="PROSITE" id="PS51155">
    <property type="entry name" value="CHIT_BIND_RR_2"/>
    <property type="match status" value="1"/>
</dbReference>
<dbReference type="PROSITE" id="PS00233">
    <property type="entry name" value="CHIT_BIND_RR_1"/>
    <property type="match status" value="1"/>
</dbReference>
<name>A0A8B7NT54_HYAAZ</name>
<keyword evidence="5" id="KW-1185">Reference proteome</keyword>
<dbReference type="InterPro" id="IPR050468">
    <property type="entry name" value="Cuticle_Struct_Prot"/>
</dbReference>
<dbReference type="Pfam" id="PF00379">
    <property type="entry name" value="Chitin_bind_4"/>
    <property type="match status" value="1"/>
</dbReference>
<feature type="compositionally biased region" description="Low complexity" evidence="3">
    <location>
        <begin position="139"/>
        <end position="148"/>
    </location>
</feature>
<gene>
    <name evidence="6" type="primary">LOC108673559</name>
</gene>
<dbReference type="OrthoDB" id="6630665at2759"/>
<proteinExistence type="predicted"/>
<protein>
    <submittedName>
        <fullName evidence="6">Cuticle protein AM1199-like</fullName>
    </submittedName>
</protein>
<dbReference type="PRINTS" id="PR00947">
    <property type="entry name" value="CUTICLE"/>
</dbReference>
<dbReference type="InterPro" id="IPR000618">
    <property type="entry name" value="Insect_cuticle"/>
</dbReference>
<feature type="compositionally biased region" description="Pro residues" evidence="3">
    <location>
        <begin position="129"/>
        <end position="138"/>
    </location>
</feature>
<feature type="region of interest" description="Disordered" evidence="3">
    <location>
        <begin position="94"/>
        <end position="156"/>
    </location>
</feature>
<dbReference type="GO" id="GO:0008010">
    <property type="term" value="F:structural constituent of chitin-based larval cuticle"/>
    <property type="evidence" value="ECO:0007669"/>
    <property type="project" value="TreeGrafter"/>
</dbReference>
<evidence type="ECO:0000313" key="5">
    <source>
        <dbReference type="Proteomes" id="UP000694843"/>
    </source>
</evidence>
<keyword evidence="4" id="KW-0732">Signal</keyword>
<evidence type="ECO:0000313" key="6">
    <source>
        <dbReference type="RefSeq" id="XP_018016898.1"/>
    </source>
</evidence>
<feature type="signal peptide" evidence="4">
    <location>
        <begin position="1"/>
        <end position="15"/>
    </location>
</feature>
<dbReference type="InterPro" id="IPR031311">
    <property type="entry name" value="CHIT_BIND_RR_consensus"/>
</dbReference>
<dbReference type="PANTHER" id="PTHR10380">
    <property type="entry name" value="CUTICLE PROTEIN"/>
    <property type="match status" value="1"/>
</dbReference>
<sequence length="169" mass="17659">MIAVILFTFCGLAVAAPQGERVENVPILADTRNGPDGDGNFGFKYETGDGILHEARGRNDGDGIVRVQGRYSFTSPEGEVVEISYTADERGFLASGDALPTPPPAPPHALAQTRAAEAAFAKQKQPGAPELPPQPPQVPVVDPSTTETPTPPPIRIRVAVARSAGGRPG</sequence>
<dbReference type="PANTHER" id="PTHR10380:SF173">
    <property type="entry name" value="CUTICULAR PROTEIN 47EF, ISOFORM C-RELATED"/>
    <property type="match status" value="1"/>
</dbReference>
<dbReference type="AlphaFoldDB" id="A0A8B7NT54"/>
<evidence type="ECO:0000256" key="4">
    <source>
        <dbReference type="SAM" id="SignalP"/>
    </source>
</evidence>
<reference evidence="6" key="1">
    <citation type="submission" date="2025-08" db="UniProtKB">
        <authorList>
            <consortium name="RefSeq"/>
        </authorList>
    </citation>
    <scope>IDENTIFICATION</scope>
    <source>
        <tissue evidence="6">Whole organism</tissue>
    </source>
</reference>
<keyword evidence="1 2" id="KW-0193">Cuticle</keyword>